<evidence type="ECO:0000256" key="1">
    <source>
        <dbReference type="ARBA" id="ARBA00010555"/>
    </source>
</evidence>
<keyword evidence="6 8" id="KW-0269">Exonuclease</keyword>
<evidence type="ECO:0000256" key="3">
    <source>
        <dbReference type="ARBA" id="ARBA00013365"/>
    </source>
</evidence>
<comment type="similarity">
    <text evidence="1 8">Belongs to the SbcD family.</text>
</comment>
<dbReference type="GO" id="GO:0004519">
    <property type="term" value="F:endonuclease activity"/>
    <property type="evidence" value="ECO:0007669"/>
    <property type="project" value="UniProtKB-KW"/>
</dbReference>
<dbReference type="InterPro" id="IPR050535">
    <property type="entry name" value="DNA_Repair-Maintenance_Comp"/>
</dbReference>
<keyword evidence="4 8" id="KW-0540">Nuclease</keyword>
<protein>
    <recommendedName>
        <fullName evidence="3 8">Nuclease SbcCD subunit D</fullName>
    </recommendedName>
</protein>
<evidence type="ECO:0000256" key="2">
    <source>
        <dbReference type="ARBA" id="ARBA00011322"/>
    </source>
</evidence>
<dbReference type="GO" id="GO:0006260">
    <property type="term" value="P:DNA replication"/>
    <property type="evidence" value="ECO:0007669"/>
    <property type="project" value="UniProtKB-KW"/>
</dbReference>
<dbReference type="InterPro" id="IPR026843">
    <property type="entry name" value="SbcD_C"/>
</dbReference>
<evidence type="ECO:0000256" key="4">
    <source>
        <dbReference type="ARBA" id="ARBA00022722"/>
    </source>
</evidence>
<feature type="domain" description="Nuclease SbcCD subunit D C-terminal" evidence="10">
    <location>
        <begin position="271"/>
        <end position="354"/>
    </location>
</feature>
<proteinExistence type="inferred from homology"/>
<dbReference type="InterPro" id="IPR029052">
    <property type="entry name" value="Metallo-depent_PP-like"/>
</dbReference>
<dbReference type="PANTHER" id="PTHR30337:SF0">
    <property type="entry name" value="NUCLEASE SBCCD SUBUNIT D"/>
    <property type="match status" value="1"/>
</dbReference>
<keyword evidence="8" id="KW-0235">DNA replication</keyword>
<keyword evidence="7 8" id="KW-0233">DNA recombination</keyword>
<dbReference type="OrthoDB" id="9773856at2"/>
<dbReference type="GO" id="GO:0006310">
    <property type="term" value="P:DNA recombination"/>
    <property type="evidence" value="ECO:0007669"/>
    <property type="project" value="UniProtKB-KW"/>
</dbReference>
<keyword evidence="8" id="KW-0255">Endonuclease</keyword>
<evidence type="ECO:0000259" key="10">
    <source>
        <dbReference type="Pfam" id="PF12320"/>
    </source>
</evidence>
<evidence type="ECO:0000313" key="12">
    <source>
        <dbReference type="Proteomes" id="UP000228680"/>
    </source>
</evidence>
<dbReference type="Pfam" id="PF00149">
    <property type="entry name" value="Metallophos"/>
    <property type="match status" value="1"/>
</dbReference>
<evidence type="ECO:0000256" key="5">
    <source>
        <dbReference type="ARBA" id="ARBA00022801"/>
    </source>
</evidence>
<accession>A0A2M9EZ15</accession>
<comment type="function">
    <text evidence="8">SbcCD cleaves DNA hairpin structures. These structures can inhibit DNA replication and are intermediates in certain DNA recombination reactions. The complex acts as a 3'-&gt;5' double strand exonuclease that can open hairpins. It also has a 5' single-strand endonuclease activity.</text>
</comment>
<feature type="domain" description="Calcineurin-like phosphoesterase" evidence="9">
    <location>
        <begin position="1"/>
        <end position="179"/>
    </location>
</feature>
<evidence type="ECO:0000256" key="8">
    <source>
        <dbReference type="RuleBase" id="RU363069"/>
    </source>
</evidence>
<dbReference type="InterPro" id="IPR041796">
    <property type="entry name" value="Mre11_N"/>
</dbReference>
<keyword evidence="5 8" id="KW-0378">Hydrolase</keyword>
<comment type="subunit">
    <text evidence="2 8">Heterodimer of SbcC and SbcD.</text>
</comment>
<evidence type="ECO:0000313" key="11">
    <source>
        <dbReference type="EMBL" id="PJK16445.1"/>
    </source>
</evidence>
<reference evidence="11 12" key="1">
    <citation type="submission" date="2017-10" db="EMBL/GenBank/DDBJ databases">
        <title>Draft genome of Chryseomicrobium casticus sp. nov.</title>
        <authorList>
            <person name="Chakraborty R."/>
            <person name="Saha T."/>
        </authorList>
    </citation>
    <scope>NUCLEOTIDE SEQUENCE [LARGE SCALE GENOMIC DNA]</scope>
    <source>
        <strain evidence="11 12">ET03</strain>
    </source>
</reference>
<dbReference type="InterPro" id="IPR004593">
    <property type="entry name" value="SbcD"/>
</dbReference>
<dbReference type="PANTHER" id="PTHR30337">
    <property type="entry name" value="COMPONENT OF ATP-DEPENDENT DSDNA EXONUCLEASE"/>
    <property type="match status" value="1"/>
</dbReference>
<dbReference type="NCBIfam" id="TIGR00619">
    <property type="entry name" value="sbcd"/>
    <property type="match status" value="1"/>
</dbReference>
<dbReference type="Pfam" id="PF12320">
    <property type="entry name" value="SbcD_C"/>
    <property type="match status" value="1"/>
</dbReference>
<evidence type="ECO:0000259" key="9">
    <source>
        <dbReference type="Pfam" id="PF00149"/>
    </source>
</evidence>
<dbReference type="Proteomes" id="UP000228680">
    <property type="component" value="Unassembled WGS sequence"/>
</dbReference>
<evidence type="ECO:0000256" key="6">
    <source>
        <dbReference type="ARBA" id="ARBA00022839"/>
    </source>
</evidence>
<gene>
    <name evidence="8" type="primary">sbcD</name>
    <name evidence="11" type="ORF">CQS04_04625</name>
</gene>
<dbReference type="SUPFAM" id="SSF56300">
    <property type="entry name" value="Metallo-dependent phosphatases"/>
    <property type="match status" value="1"/>
</dbReference>
<dbReference type="EMBL" id="PCGR01000002">
    <property type="protein sequence ID" value="PJK16445.1"/>
    <property type="molecule type" value="Genomic_DNA"/>
</dbReference>
<dbReference type="AlphaFoldDB" id="A0A2M9EZ15"/>
<dbReference type="GO" id="GO:0008408">
    <property type="term" value="F:3'-5' exonuclease activity"/>
    <property type="evidence" value="ECO:0007669"/>
    <property type="project" value="InterPro"/>
</dbReference>
<dbReference type="RefSeq" id="WP_100353016.1">
    <property type="nucleotide sequence ID" value="NZ_PCGR01000002.1"/>
</dbReference>
<dbReference type="InterPro" id="IPR004843">
    <property type="entry name" value="Calcineurin-like_PHP"/>
</dbReference>
<name>A0A2M9EZ15_9BACL</name>
<evidence type="ECO:0000256" key="7">
    <source>
        <dbReference type="ARBA" id="ARBA00023172"/>
    </source>
</evidence>
<keyword evidence="12" id="KW-1185">Reference proteome</keyword>
<comment type="caution">
    <text evidence="11">The sequence shown here is derived from an EMBL/GenBank/DDBJ whole genome shotgun (WGS) entry which is preliminary data.</text>
</comment>
<organism evidence="11 12">
    <name type="scientific">Chryseomicrobium excrementi</name>
    <dbReference type="NCBI Taxonomy" id="2041346"/>
    <lineage>
        <taxon>Bacteria</taxon>
        <taxon>Bacillati</taxon>
        <taxon>Bacillota</taxon>
        <taxon>Bacilli</taxon>
        <taxon>Bacillales</taxon>
        <taxon>Caryophanaceae</taxon>
        <taxon>Chryseomicrobium</taxon>
    </lineage>
</organism>
<dbReference type="CDD" id="cd00840">
    <property type="entry name" value="MPP_Mre11_N"/>
    <property type="match status" value="1"/>
</dbReference>
<sequence>MKILHTADWHLGKWLQGISLLEDQRHMLWEMLRVIDERRPDVIVMAGDIYDRAIPPVEAIQLFGEWLHEVVEVRKIPFLAVTGNHDSPGRVHFGSSFMKSSGLHLVGDWVPGQQKVRIEDASGPVDFHLVPYLDPAQVKFRLEEDQSMNHQQAMERILDTCMPLEEGVRHVFVGHAFVTPYGEPEDNTSEAERPLAIGGAEYVSAQLFQKFHYTALGHLHRAHHCGMDHIRFSGSPMTYALSEAGAEKGVLFVELAADGSVQIESVALIPRRAMRRVEGKLQDLLQHAISEDYVIVKLLDEGPILSPMEQLRTVYPNTLHVERQLVAFDGQQAVPLKERQQLSEKALFTAFLQEITSHEPDDAMTELFQEAWHYAEKEGDN</sequence>
<dbReference type="Gene3D" id="3.60.21.10">
    <property type="match status" value="1"/>
</dbReference>